<sequence length="234" mass="26185">MPKLSENVPYIDETARVSQSTLGRYTEVAARTRMSETVLGDYSYVMEDCSIWCAEIGKFANIASAVRINAPNHPTWRATLHHFTYRAGDYFDGADDEESFFEWRRSRRVVIGHDVWIGHGATILSGVTVGNGAVIGAGAVVSRDVAPYTIVGGVPARLIRERFSAELGRRMDRLAWWDWPHARLAEALEDFRRLPAEDFVALYDSRENFIDPSSNDHAGITEPGFNFEKQGEGA</sequence>
<name>A0A916SL83_9HYPH</name>
<dbReference type="Proteomes" id="UP000646478">
    <property type="component" value="Unassembled WGS sequence"/>
</dbReference>
<dbReference type="PANTHER" id="PTHR43300">
    <property type="entry name" value="ACETYLTRANSFERASE"/>
    <property type="match status" value="1"/>
</dbReference>
<keyword evidence="2" id="KW-0808">Transferase</keyword>
<comment type="similarity">
    <text evidence="1">Belongs to the transferase hexapeptide repeat family.</text>
</comment>
<evidence type="ECO:0000313" key="6">
    <source>
        <dbReference type="EMBL" id="GGB06445.1"/>
    </source>
</evidence>
<dbReference type="InterPro" id="IPR001451">
    <property type="entry name" value="Hexapep"/>
</dbReference>
<dbReference type="GO" id="GO:0016746">
    <property type="term" value="F:acyltransferase activity"/>
    <property type="evidence" value="ECO:0007669"/>
    <property type="project" value="UniProtKB-KW"/>
</dbReference>
<evidence type="ECO:0000256" key="2">
    <source>
        <dbReference type="ARBA" id="ARBA00022679"/>
    </source>
</evidence>
<reference evidence="6" key="2">
    <citation type="submission" date="2020-09" db="EMBL/GenBank/DDBJ databases">
        <authorList>
            <person name="Sun Q."/>
            <person name="Zhou Y."/>
        </authorList>
    </citation>
    <scope>NUCLEOTIDE SEQUENCE</scope>
    <source>
        <strain evidence="6">CGMCC 1.15082</strain>
    </source>
</reference>
<dbReference type="RefSeq" id="WP_188825819.1">
    <property type="nucleotide sequence ID" value="NZ_BMHH01000020.1"/>
</dbReference>
<dbReference type="EMBL" id="BMHH01000020">
    <property type="protein sequence ID" value="GGB06445.1"/>
    <property type="molecule type" value="Genomic_DNA"/>
</dbReference>
<dbReference type="InterPro" id="IPR011004">
    <property type="entry name" value="Trimer_LpxA-like_sf"/>
</dbReference>
<organism evidence="6 7">
    <name type="scientific">Brucella endophytica</name>
    <dbReference type="NCBI Taxonomy" id="1963359"/>
    <lineage>
        <taxon>Bacteria</taxon>
        <taxon>Pseudomonadati</taxon>
        <taxon>Pseudomonadota</taxon>
        <taxon>Alphaproteobacteria</taxon>
        <taxon>Hyphomicrobiales</taxon>
        <taxon>Brucellaceae</taxon>
        <taxon>Brucella/Ochrobactrum group</taxon>
        <taxon>Brucella</taxon>
    </lineage>
</organism>
<accession>A0A916SL83</accession>
<dbReference type="SUPFAM" id="SSF51161">
    <property type="entry name" value="Trimeric LpxA-like enzymes"/>
    <property type="match status" value="1"/>
</dbReference>
<evidence type="ECO:0000256" key="5">
    <source>
        <dbReference type="SAM" id="MobiDB-lite"/>
    </source>
</evidence>
<dbReference type="CDD" id="cd03349">
    <property type="entry name" value="LbH_XAT"/>
    <property type="match status" value="1"/>
</dbReference>
<evidence type="ECO:0000313" key="7">
    <source>
        <dbReference type="Proteomes" id="UP000646478"/>
    </source>
</evidence>
<evidence type="ECO:0000256" key="4">
    <source>
        <dbReference type="ARBA" id="ARBA00023315"/>
    </source>
</evidence>
<evidence type="ECO:0000256" key="3">
    <source>
        <dbReference type="ARBA" id="ARBA00022737"/>
    </source>
</evidence>
<feature type="region of interest" description="Disordered" evidence="5">
    <location>
        <begin position="213"/>
        <end position="234"/>
    </location>
</feature>
<dbReference type="PANTHER" id="PTHR43300:SF11">
    <property type="entry name" value="ACETYLTRANSFERASE RV3034C-RELATED"/>
    <property type="match status" value="1"/>
</dbReference>
<keyword evidence="3" id="KW-0677">Repeat</keyword>
<protein>
    <submittedName>
        <fullName evidence="6">Acetyltransferase</fullName>
    </submittedName>
</protein>
<dbReference type="AlphaFoldDB" id="A0A916SL83"/>
<dbReference type="InterPro" id="IPR050179">
    <property type="entry name" value="Trans_hexapeptide_repeat"/>
</dbReference>
<proteinExistence type="inferred from homology"/>
<gene>
    <name evidence="6" type="ORF">GCM10011491_38190</name>
</gene>
<keyword evidence="4" id="KW-0012">Acyltransferase</keyword>
<keyword evidence="7" id="KW-1185">Reference proteome</keyword>
<dbReference type="InterPro" id="IPR018357">
    <property type="entry name" value="Hexapep_transf_CS"/>
</dbReference>
<evidence type="ECO:0000256" key="1">
    <source>
        <dbReference type="ARBA" id="ARBA00007274"/>
    </source>
</evidence>
<dbReference type="NCBIfam" id="TIGR03308">
    <property type="entry name" value="phn_thr-fam"/>
    <property type="match status" value="1"/>
</dbReference>
<dbReference type="PROSITE" id="PS00101">
    <property type="entry name" value="HEXAPEP_TRANSFERASES"/>
    <property type="match status" value="1"/>
</dbReference>
<dbReference type="InterPro" id="IPR017694">
    <property type="entry name" value="Phosphonate_tfrase_rpt"/>
</dbReference>
<comment type="caution">
    <text evidence="6">The sequence shown here is derived from an EMBL/GenBank/DDBJ whole genome shotgun (WGS) entry which is preliminary data.</text>
</comment>
<reference evidence="6" key="1">
    <citation type="journal article" date="2014" name="Int. J. Syst. Evol. Microbiol.">
        <title>Complete genome sequence of Corynebacterium casei LMG S-19264T (=DSM 44701T), isolated from a smear-ripened cheese.</title>
        <authorList>
            <consortium name="US DOE Joint Genome Institute (JGI-PGF)"/>
            <person name="Walter F."/>
            <person name="Albersmeier A."/>
            <person name="Kalinowski J."/>
            <person name="Ruckert C."/>
        </authorList>
    </citation>
    <scope>NUCLEOTIDE SEQUENCE</scope>
    <source>
        <strain evidence="6">CGMCC 1.15082</strain>
    </source>
</reference>
<dbReference type="Gene3D" id="2.160.10.10">
    <property type="entry name" value="Hexapeptide repeat proteins"/>
    <property type="match status" value="1"/>
</dbReference>
<dbReference type="Pfam" id="PF00132">
    <property type="entry name" value="Hexapep"/>
    <property type="match status" value="1"/>
</dbReference>